<name>Q9LUQ1_ARATH</name>
<protein>
    <submittedName>
        <fullName evidence="3">Uncharacterized protein</fullName>
    </submittedName>
</protein>
<proteinExistence type="inferred from homology"/>
<dbReference type="PANTHER" id="PTHR12161">
    <property type="entry name" value="IST1 FAMILY MEMBER"/>
    <property type="match status" value="1"/>
</dbReference>
<sequence>MFAKKPESKFGCFFNIFGVLRSRSSRWRKASKCKLYIQNLLCSVNLHRNRRECMVRQSRSDIAQLLSYGRYSEALPKVSEINLNHLAKQFYEDERRLSAYDQVELFCTTILQNISSLKYENNVDLLPEETKKAMAGIIFAASRIGELEDLQHIRSFFVQRFGLKFDKECVDLRQGNVVGFEIVKILNTNMRGDEITHIVRELSHKYKTNITTSTDSISEDLASSDDLGIADSDAMKVEKMKRALRRKKVMKENSKFLHPNLRESQGRDRSFRR</sequence>
<dbReference type="InterPro" id="IPR042277">
    <property type="entry name" value="IST1-like"/>
</dbReference>
<feature type="region of interest" description="Disordered" evidence="2">
    <location>
        <begin position="251"/>
        <end position="273"/>
    </location>
</feature>
<comment type="similarity">
    <text evidence="1">Belongs to the IST1 family.</text>
</comment>
<dbReference type="Gene3D" id="1.20.1260.60">
    <property type="entry name" value="Vacuolar protein sorting-associated protein Ist1"/>
    <property type="match status" value="1"/>
</dbReference>
<dbReference type="PANTHER" id="PTHR12161:SF58">
    <property type="entry name" value="REGULATOR OF VPS4 ACTIVITY IN THE MVB PATHWAY PROTEIN"/>
    <property type="match status" value="1"/>
</dbReference>
<dbReference type="InterPro" id="IPR005061">
    <property type="entry name" value="Ist1"/>
</dbReference>
<dbReference type="Pfam" id="PF03398">
    <property type="entry name" value="Ist1"/>
    <property type="match status" value="1"/>
</dbReference>
<dbReference type="AlphaFoldDB" id="Q9LUQ1"/>
<accession>Q9LUQ1</accession>
<evidence type="ECO:0000313" key="3">
    <source>
        <dbReference type="EMBL" id="BAB02378.1"/>
    </source>
</evidence>
<evidence type="ECO:0000256" key="1">
    <source>
        <dbReference type="ARBA" id="ARBA00005536"/>
    </source>
</evidence>
<dbReference type="ExpressionAtlas" id="Q9LUQ1">
    <property type="expression patterns" value="baseline and differential"/>
</dbReference>
<dbReference type="EMBL" id="AB022218">
    <property type="protein sequence ID" value="BAB02378.1"/>
    <property type="molecule type" value="Genomic_DNA"/>
</dbReference>
<dbReference type="GO" id="GO:0015031">
    <property type="term" value="P:protein transport"/>
    <property type="evidence" value="ECO:0007669"/>
    <property type="project" value="InterPro"/>
</dbReference>
<evidence type="ECO:0000256" key="2">
    <source>
        <dbReference type="SAM" id="MobiDB-lite"/>
    </source>
</evidence>
<reference evidence="3" key="1">
    <citation type="journal article" date="2000" name="DNA Res.">
        <title>Structural analysis of Arabidopsis thaliana chromosome 3. I. Sequence features of the regions of 4,504,864 bp covered by sixty P1 and TAC clones.</title>
        <authorList>
            <person name="Sato S."/>
            <person name="Nakamura Y."/>
            <person name="Kaneko T."/>
            <person name="Katoh T."/>
            <person name="Asamizu E."/>
            <person name="Tabata S."/>
        </authorList>
    </citation>
    <scope>NUCLEOTIDE SEQUENCE [LARGE SCALE GENOMIC DNA]</scope>
    <source>
        <strain>cv. Columbia</strain>
    </source>
</reference>
<organism evidence="3">
    <name type="scientific">Arabidopsis thaliana</name>
    <name type="common">Mouse-ear cress</name>
    <dbReference type="NCBI Taxonomy" id="3702"/>
    <lineage>
        <taxon>Eukaryota</taxon>
        <taxon>Viridiplantae</taxon>
        <taxon>Streptophyta</taxon>
        <taxon>Embryophyta</taxon>
        <taxon>Tracheophyta</taxon>
        <taxon>Spermatophyta</taxon>
        <taxon>Magnoliopsida</taxon>
        <taxon>eudicotyledons</taxon>
        <taxon>Gunneridae</taxon>
        <taxon>Pentapetalae</taxon>
        <taxon>rosids</taxon>
        <taxon>malvids</taxon>
        <taxon>Brassicales</taxon>
        <taxon>Brassicaceae</taxon>
        <taxon>Camelineae</taxon>
        <taxon>Arabidopsis</taxon>
    </lineage>
</organism>